<dbReference type="EMBL" id="JACNJZ010000171">
    <property type="protein sequence ID" value="MBC8318640.1"/>
    <property type="molecule type" value="Genomic_DNA"/>
</dbReference>
<dbReference type="SMART" id="SM00228">
    <property type="entry name" value="PDZ"/>
    <property type="match status" value="1"/>
</dbReference>
<dbReference type="Pfam" id="PF00595">
    <property type="entry name" value="PDZ"/>
    <property type="match status" value="1"/>
</dbReference>
<gene>
    <name evidence="4" type="ORF">H8E41_12115</name>
</gene>
<dbReference type="AlphaFoldDB" id="A0A8J6NG24"/>
<dbReference type="SUPFAM" id="SSF55486">
    <property type="entry name" value="Metalloproteases ('zincins'), catalytic domain"/>
    <property type="match status" value="1"/>
</dbReference>
<dbReference type="InterPro" id="IPR036034">
    <property type="entry name" value="PDZ_sf"/>
</dbReference>
<dbReference type="Gene3D" id="3.40.50.11550">
    <property type="match status" value="1"/>
</dbReference>
<accession>A0A8J6NG24</accession>
<dbReference type="Proteomes" id="UP000614424">
    <property type="component" value="Unassembled WGS sequence"/>
</dbReference>
<dbReference type="SUPFAM" id="SSF159501">
    <property type="entry name" value="EreA/ChaN-like"/>
    <property type="match status" value="1"/>
</dbReference>
<dbReference type="Gene3D" id="1.10.390.10">
    <property type="entry name" value="Neutral Protease Domain 2"/>
    <property type="match status" value="1"/>
</dbReference>
<dbReference type="InterPro" id="IPR014782">
    <property type="entry name" value="Peptidase_M1_dom"/>
</dbReference>
<feature type="active site" description="Proton donor" evidence="1">
    <location>
        <position position="368"/>
    </location>
</feature>
<evidence type="ECO:0000256" key="1">
    <source>
        <dbReference type="PIRSR" id="PIRSR634015-1"/>
    </source>
</evidence>
<feature type="domain" description="PDZ" evidence="3">
    <location>
        <begin position="932"/>
        <end position="1001"/>
    </location>
</feature>
<comment type="cofactor">
    <cofactor evidence="2">
        <name>Zn(2+)</name>
        <dbReference type="ChEBI" id="CHEBI:29105"/>
    </cofactor>
    <text evidence="2">Binds 1 zinc ion per subunit.</text>
</comment>
<protein>
    <submittedName>
        <fullName evidence="4">ChaN family lipoprotein</fullName>
    </submittedName>
</protein>
<sequence length="1015" mass="113034">MKANSSKPFVAYFRHILLLFIAAAFWHTDLSVAWASGEILTSRVSVSFDLAKNTLRGESRITLEAGQDVVLRTGSLAIEEIQAGNVPVDVQPDADGLLIIPAAPSRQEVVMQYSGVFSEGEEAQRSLLSAKGIVLLDIWYPLPVGKNLVEVTALIPDDFSAVSEAEDITAEQTPDGRKVRFSFNHPLSFVHFIAGPYVVEQEEFGDGKVLSSYFFPEDKDLAAEYRMKTKQYLERYEKLIGPYPYTRYSIVENRLPTGFAMPTFTLLGQSVVRLPFIVDTSLGHEVLHSWFGNAVNVDYEQGNWCEGLATYLADHAFKEDVGEGAIFRKGQMVKYMSHVADDNEMAVRMFKSAGDHSPESQASRAVGYNKTSMVFHMLRQKTGPEAFREGLRLFYEKNTYQNTGWKQLEEAFVESSGGELASFFEQWLDRPDVPDLIASRIDIKEGEGATVLTFDLVQKNKEVYALSVPVRVETEDGIIEQVVETTGASTPVSMDLPGYPRELIVDPDYDVMRKLSAEEIPPVWSRFQGAEEKIAVVADDAADVFAPMKDMLTGIGVSLVSEEDFKDEQLTGEAILFLGTTSKACRSIFAAPAMPATGFTLEVRDNPVKANGIAVLMTAADSEQVAAVTAKLRHYGKYGYLHFEDGTIETKRIPQTSQGQEYELDESPMGVAVEKRKSFESIMDSLASSRVVYVGETHVNQADHLLQLRVVRAMHKRYPDLAIGMEMFNKSAQEALDKYVNGELEEREFISESSYFKNWGYDYRLYRDIMVFARRNGLPVVALNLDKEIVSNTFRKGGISGLSEEEKEGLPEERDLGLPGYQERLGRAFASHSGPHFSADKMVHFIQAQALWDETMAESVADYLKENPEKKMIVLVGSGHVYKDTGMPPRVARRIDVEQAVVVNVKENDLEEEAADYAFFSPPIARKLSPLLGVMLKEGDEGMIIAGFSHGHSGAGDAGLKEKDIILSVDGETIKTIDDIKLSLLYRNYGDLITVTVKRPVFLFPDAVMDFDVKL</sequence>
<evidence type="ECO:0000313" key="4">
    <source>
        <dbReference type="EMBL" id="MBC8318640.1"/>
    </source>
</evidence>
<evidence type="ECO:0000259" key="3">
    <source>
        <dbReference type="PROSITE" id="PS50106"/>
    </source>
</evidence>
<dbReference type="InterPro" id="IPR027268">
    <property type="entry name" value="Peptidase_M4/M1_CTD_sf"/>
</dbReference>
<organism evidence="4 5">
    <name type="scientific">Candidatus Desulfobia pelagia</name>
    <dbReference type="NCBI Taxonomy" id="2841692"/>
    <lineage>
        <taxon>Bacteria</taxon>
        <taxon>Pseudomonadati</taxon>
        <taxon>Thermodesulfobacteriota</taxon>
        <taxon>Desulfobulbia</taxon>
        <taxon>Desulfobulbales</taxon>
        <taxon>Desulfobulbaceae</taxon>
        <taxon>Candidatus Desulfobia</taxon>
    </lineage>
</organism>
<keyword evidence="2" id="KW-0862">Zinc</keyword>
<keyword evidence="2" id="KW-0479">Metal-binding</keyword>
<dbReference type="PROSITE" id="PS50106">
    <property type="entry name" value="PDZ"/>
    <property type="match status" value="1"/>
</dbReference>
<dbReference type="Gene3D" id="2.30.42.10">
    <property type="match status" value="1"/>
</dbReference>
<evidence type="ECO:0000256" key="2">
    <source>
        <dbReference type="PIRSR" id="PIRSR634015-3"/>
    </source>
</evidence>
<proteinExistence type="predicted"/>
<dbReference type="Pfam" id="PF04187">
    <property type="entry name" value="Cofac_haem_bdg"/>
    <property type="match status" value="1"/>
</dbReference>
<feature type="binding site" evidence="2">
    <location>
        <position position="306"/>
    </location>
    <ligand>
        <name>Zn(2+)</name>
        <dbReference type="ChEBI" id="CHEBI:29105"/>
        <note>catalytic</note>
    </ligand>
</feature>
<comment type="caution">
    <text evidence="4">The sequence shown here is derived from an EMBL/GenBank/DDBJ whole genome shotgun (WGS) entry which is preliminary data.</text>
</comment>
<dbReference type="InterPro" id="IPR007314">
    <property type="entry name" value="Cofac_haem-bd_dom"/>
</dbReference>
<feature type="binding site" evidence="2">
    <location>
        <position position="288"/>
    </location>
    <ligand>
        <name>Zn(2+)</name>
        <dbReference type="ChEBI" id="CHEBI:29105"/>
        <note>catalytic</note>
    </ligand>
</feature>
<dbReference type="SUPFAM" id="SSF50156">
    <property type="entry name" value="PDZ domain-like"/>
    <property type="match status" value="1"/>
</dbReference>
<dbReference type="InterPro" id="IPR034015">
    <property type="entry name" value="M1_LTA4H"/>
</dbReference>
<dbReference type="PANTHER" id="PTHR45726">
    <property type="entry name" value="LEUKOTRIENE A-4 HYDROLASE"/>
    <property type="match status" value="1"/>
</dbReference>
<dbReference type="GO" id="GO:0008270">
    <property type="term" value="F:zinc ion binding"/>
    <property type="evidence" value="ECO:0007669"/>
    <property type="project" value="InterPro"/>
</dbReference>
<reference evidence="4 5" key="1">
    <citation type="submission" date="2020-08" db="EMBL/GenBank/DDBJ databases">
        <title>Bridging the membrane lipid divide: bacteria of the FCB group superphylum have the potential to synthesize archaeal ether lipids.</title>
        <authorList>
            <person name="Villanueva L."/>
            <person name="Von Meijenfeldt F.A.B."/>
            <person name="Westbye A.B."/>
            <person name="Yadav S."/>
            <person name="Hopmans E.C."/>
            <person name="Dutilh B.E."/>
            <person name="Sinninghe Damste J.S."/>
        </authorList>
    </citation>
    <scope>NUCLEOTIDE SEQUENCE [LARGE SCALE GENOMIC DNA]</scope>
    <source>
        <strain evidence="4">NIOZ-UU47</strain>
    </source>
</reference>
<dbReference type="InterPro" id="IPR001478">
    <property type="entry name" value="PDZ"/>
</dbReference>
<keyword evidence="4" id="KW-0449">Lipoprotein</keyword>
<feature type="binding site" evidence="2">
    <location>
        <position position="284"/>
    </location>
    <ligand>
        <name>Zn(2+)</name>
        <dbReference type="ChEBI" id="CHEBI:29105"/>
        <note>catalytic</note>
    </ligand>
</feature>
<evidence type="ECO:0000313" key="5">
    <source>
        <dbReference type="Proteomes" id="UP000614424"/>
    </source>
</evidence>
<dbReference type="CDD" id="cd14727">
    <property type="entry name" value="ChanN-like"/>
    <property type="match status" value="1"/>
</dbReference>
<dbReference type="Pfam" id="PF01433">
    <property type="entry name" value="Peptidase_M1"/>
    <property type="match status" value="1"/>
</dbReference>
<dbReference type="GO" id="GO:0008237">
    <property type="term" value="F:metallopeptidase activity"/>
    <property type="evidence" value="ECO:0007669"/>
    <property type="project" value="InterPro"/>
</dbReference>
<dbReference type="PANTHER" id="PTHR45726:SF3">
    <property type="entry name" value="LEUKOTRIENE A-4 HYDROLASE"/>
    <property type="match status" value="1"/>
</dbReference>
<name>A0A8J6NG24_9BACT</name>
<feature type="active site" description="Proton acceptor" evidence="1">
    <location>
        <position position="285"/>
    </location>
</feature>